<evidence type="ECO:0000259" key="1">
    <source>
        <dbReference type="Pfam" id="PF07179"/>
    </source>
</evidence>
<feature type="domain" description="SseB protein N-terminal" evidence="1">
    <location>
        <begin position="21"/>
        <end position="141"/>
    </location>
</feature>
<gene>
    <name evidence="2" type="ORF">Acor_03590</name>
</gene>
<evidence type="ECO:0000313" key="2">
    <source>
        <dbReference type="EMBL" id="GER98297.1"/>
    </source>
</evidence>
<reference evidence="2 3" key="1">
    <citation type="submission" date="2019-10" db="EMBL/GenBank/DDBJ databases">
        <title>Whole genome shotgun sequence of Acrocarpospora corrugata NBRC 13972.</title>
        <authorList>
            <person name="Ichikawa N."/>
            <person name="Kimura A."/>
            <person name="Kitahashi Y."/>
            <person name="Komaki H."/>
            <person name="Oguchi A."/>
        </authorList>
    </citation>
    <scope>NUCLEOTIDE SEQUENCE [LARGE SCALE GENOMIC DNA]</scope>
    <source>
        <strain evidence="2 3">NBRC 13972</strain>
    </source>
</reference>
<dbReference type="InterPro" id="IPR009839">
    <property type="entry name" value="SseB_N"/>
</dbReference>
<dbReference type="AlphaFoldDB" id="A0A5M3VV74"/>
<protein>
    <recommendedName>
        <fullName evidence="1">SseB protein N-terminal domain-containing protein</fullName>
    </recommendedName>
</protein>
<organism evidence="2 3">
    <name type="scientific">Acrocarpospora corrugata</name>
    <dbReference type="NCBI Taxonomy" id="35763"/>
    <lineage>
        <taxon>Bacteria</taxon>
        <taxon>Bacillati</taxon>
        <taxon>Actinomycetota</taxon>
        <taxon>Actinomycetes</taxon>
        <taxon>Streptosporangiales</taxon>
        <taxon>Streptosporangiaceae</taxon>
        <taxon>Acrocarpospora</taxon>
    </lineage>
</organism>
<dbReference type="Pfam" id="PF07179">
    <property type="entry name" value="SseB"/>
    <property type="match status" value="1"/>
</dbReference>
<dbReference type="EMBL" id="BLAD01000036">
    <property type="protein sequence ID" value="GER98297.1"/>
    <property type="molecule type" value="Genomic_DNA"/>
</dbReference>
<accession>A0A5M3VV74</accession>
<sequence>MPSIPNPLAPHDDGSADPAVTAALSAFQSGTATAADVLTALSTARLLVPVVALLTESEIGAYGLRQDKQSEMALPKLIGADGREAVLAFTSSAALRLWRPDARPIQATTPQVCKAALHESAAAVIIDVAGPIPFPIEGSLLHVLTALEDPSSLNDLSPLVSDVTIAKMASRGPKWPPKWLRRVFD</sequence>
<dbReference type="RefSeq" id="WP_155334756.1">
    <property type="nucleotide sequence ID" value="NZ_BAAABN010000078.1"/>
</dbReference>
<proteinExistence type="predicted"/>
<name>A0A5M3VV74_9ACTN</name>
<dbReference type="Proteomes" id="UP000334990">
    <property type="component" value="Unassembled WGS sequence"/>
</dbReference>
<dbReference type="OrthoDB" id="5188303at2"/>
<comment type="caution">
    <text evidence="2">The sequence shown here is derived from an EMBL/GenBank/DDBJ whole genome shotgun (WGS) entry which is preliminary data.</text>
</comment>
<keyword evidence="3" id="KW-1185">Reference proteome</keyword>
<evidence type="ECO:0000313" key="3">
    <source>
        <dbReference type="Proteomes" id="UP000334990"/>
    </source>
</evidence>